<accession>D8M9K5</accession>
<name>D8M9K5_BLAHO</name>
<keyword evidence="2" id="KW-1185">Reference proteome</keyword>
<evidence type="ECO:0000313" key="2">
    <source>
        <dbReference type="Proteomes" id="UP000008312"/>
    </source>
</evidence>
<evidence type="ECO:0000313" key="1">
    <source>
        <dbReference type="EMBL" id="CBK24744.2"/>
    </source>
</evidence>
<dbReference type="OrthoDB" id="10572419at2759"/>
<proteinExistence type="predicted"/>
<dbReference type="RefSeq" id="XP_012898792.1">
    <property type="nucleotide sequence ID" value="XM_013043338.1"/>
</dbReference>
<protein>
    <submittedName>
        <fullName evidence="1">Uncharacterized protein</fullName>
    </submittedName>
</protein>
<organism evidence="1">
    <name type="scientific">Blastocystis hominis</name>
    <dbReference type="NCBI Taxonomy" id="12968"/>
    <lineage>
        <taxon>Eukaryota</taxon>
        <taxon>Sar</taxon>
        <taxon>Stramenopiles</taxon>
        <taxon>Bigyra</taxon>
        <taxon>Opalozoa</taxon>
        <taxon>Opalinata</taxon>
        <taxon>Blastocystidae</taxon>
        <taxon>Blastocystis</taxon>
    </lineage>
</organism>
<sequence length="317" mass="36916">MVYFAVNHHTFDILSLELRRSQEDTAFTLEDLIRLSLGLKRLGISQIDMCDWRTFTAESSLVRENEAILSFEVMQSFTRSTSSFLNCDLLILFFFIQLYSKHVVDTSFDMQSFLSMSNEIYGRNDVYTSQLQYETAYNAEFITRSTFVFDNLLILLVCLYYEQQPDDDVEEIVRLAIDGDYNFFIPCLRITKDTLDSLSLLLRGGETESESEPLQRVLPSSLLDESGFYSVFDLILLIENNISLVPFPEWLNRRLLQREPALFHMLQDRVAEKSESTASQTLYLLRCENCLIEDSNRYSYPFCVVLFCFVLCCFVLL</sequence>
<dbReference type="EMBL" id="FN668689">
    <property type="protein sequence ID" value="CBK24744.2"/>
    <property type="molecule type" value="Genomic_DNA"/>
</dbReference>
<dbReference type="AlphaFoldDB" id="D8M9K5"/>
<dbReference type="GeneID" id="24921471"/>
<gene>
    <name evidence="1" type="ORF">GSBLH_T00004445001</name>
</gene>
<dbReference type="Proteomes" id="UP000008312">
    <property type="component" value="Unassembled WGS sequence"/>
</dbReference>
<reference evidence="1" key="1">
    <citation type="submission" date="2010-02" db="EMBL/GenBank/DDBJ databases">
        <title>Sequencing and annotation of the Blastocystis hominis genome.</title>
        <authorList>
            <person name="Wincker P."/>
        </authorList>
    </citation>
    <scope>NUCLEOTIDE SEQUENCE</scope>
    <source>
        <strain evidence="1">Singapore isolate B</strain>
    </source>
</reference>
<dbReference type="InParanoid" id="D8M9K5"/>